<dbReference type="GO" id="GO:0003735">
    <property type="term" value="F:structural constituent of ribosome"/>
    <property type="evidence" value="ECO:0007669"/>
    <property type="project" value="InterPro"/>
</dbReference>
<accession>A0A1A6AGS1</accession>
<keyword evidence="5" id="KW-1185">Reference proteome</keyword>
<dbReference type="RefSeq" id="XP_018267103.1">
    <property type="nucleotide sequence ID" value="XM_018404449.1"/>
</dbReference>
<dbReference type="OrthoDB" id="414075at2759"/>
<dbReference type="InterPro" id="IPR021757">
    <property type="entry name" value="Ribosomal_mL46_N"/>
</dbReference>
<reference evidence="4" key="3">
    <citation type="submission" date="2024-02" db="EMBL/GenBank/DDBJ databases">
        <title>Comparative genomics of Cryptococcus and Kwoniella reveals pathogenesis evolution and contrasting modes of karyotype evolution via chromosome fusion or intercentromeric recombination.</title>
        <authorList>
            <person name="Coelho M.A."/>
            <person name="David-Palma M."/>
            <person name="Shea T."/>
            <person name="Bowers K."/>
            <person name="McGinley-Smith S."/>
            <person name="Mohammad A.W."/>
            <person name="Gnirke A."/>
            <person name="Yurkov A.M."/>
            <person name="Nowrousian M."/>
            <person name="Sun S."/>
            <person name="Cuomo C.A."/>
            <person name="Heitman J."/>
        </authorList>
    </citation>
    <scope>NUCLEOTIDE SEQUENCE</scope>
    <source>
        <strain evidence="4">CBS 10117</strain>
    </source>
</reference>
<reference evidence="3" key="1">
    <citation type="submission" date="2013-07" db="EMBL/GenBank/DDBJ databases">
        <title>The Genome Sequence of Cryptococcus dejecticola CBS10117.</title>
        <authorList>
            <consortium name="The Broad Institute Genome Sequencing Platform"/>
            <person name="Cuomo C."/>
            <person name="Litvintseva A."/>
            <person name="Chen Y."/>
            <person name="Heitman J."/>
            <person name="Sun S."/>
            <person name="Springer D."/>
            <person name="Dromer F."/>
            <person name="Young S.K."/>
            <person name="Zeng Q."/>
            <person name="Gargeya S."/>
            <person name="Fitzgerald M."/>
            <person name="Abouelleil A."/>
            <person name="Alvarado L."/>
            <person name="Berlin A.M."/>
            <person name="Chapman S.B."/>
            <person name="Dewar J."/>
            <person name="Goldberg J."/>
            <person name="Griggs A."/>
            <person name="Gujja S."/>
            <person name="Hansen M."/>
            <person name="Howarth C."/>
            <person name="Imamovic A."/>
            <person name="Larimer J."/>
            <person name="McCowan C."/>
            <person name="Murphy C."/>
            <person name="Pearson M."/>
            <person name="Priest M."/>
            <person name="Roberts A."/>
            <person name="Saif S."/>
            <person name="Shea T."/>
            <person name="Sykes S."/>
            <person name="Wortman J."/>
            <person name="Nusbaum C."/>
            <person name="Birren B."/>
        </authorList>
    </citation>
    <scope>NUCLEOTIDE SEQUENCE [LARGE SCALE GENOMIC DNA]</scope>
    <source>
        <strain evidence="3">CBS 10117</strain>
    </source>
</reference>
<dbReference type="PANTHER" id="PTHR13124">
    <property type="entry name" value="39S RIBOSOMAL PROTEIN L46, MITOCHONDRIAL PRECURSOR-RELATED"/>
    <property type="match status" value="1"/>
</dbReference>
<dbReference type="EMBL" id="CP144530">
    <property type="protein sequence ID" value="WWC58539.1"/>
    <property type="molecule type" value="Genomic_DNA"/>
</dbReference>
<dbReference type="AlphaFoldDB" id="A0A1A6AGS1"/>
<evidence type="ECO:0000313" key="3">
    <source>
        <dbReference type="EMBL" id="OBR89261.1"/>
    </source>
</evidence>
<proteinExistence type="predicted"/>
<gene>
    <name evidence="3" type="ORF">I303_01086</name>
    <name evidence="4" type="ORF">I303_101082</name>
</gene>
<dbReference type="STRING" id="1296121.A0A1A6AGS1"/>
<dbReference type="VEuPathDB" id="FungiDB:I303_01086"/>
<dbReference type="Pfam" id="PF11788">
    <property type="entry name" value="MRP-L46"/>
    <property type="match status" value="1"/>
</dbReference>
<dbReference type="GO" id="GO:0005762">
    <property type="term" value="C:mitochondrial large ribosomal subunit"/>
    <property type="evidence" value="ECO:0007669"/>
    <property type="project" value="TreeGrafter"/>
</dbReference>
<sequence length="288" mass="31986">MSLSPRSMLRPASSIRRAAYHRFVSSSSASSSSSSSSSSTPSTSAPSPPLIASLILSRNPLLTPTPSELESSYNSYSRALKHSLSTPLPTEFYFKSGSLPLRRYLKQENEYEKEIYGERLSGGKVEGVDDIPPETEYEVLPRDHFLNQDEAAGLGEQSLERYPEEEVYCLVQSKQTNKWGFPNAPVGRLESLDEVVSAKIIGVEGQLDGKGMDSWLVTRKPVGMYKDGEQRTFFLRGHILSGQPTLSSTSHAWLNVKEIEDRLRTQGDGKLWESIKGMFGISEEVDEL</sequence>
<evidence type="ECO:0000256" key="1">
    <source>
        <dbReference type="SAM" id="MobiDB-lite"/>
    </source>
</evidence>
<protein>
    <recommendedName>
        <fullName evidence="2">Large ribosomal subunit protein mL46 N-terminal domain-containing protein</fullName>
    </recommendedName>
</protein>
<dbReference type="InterPro" id="IPR040008">
    <property type="entry name" value="Ribosomal_mL46"/>
</dbReference>
<evidence type="ECO:0000313" key="4">
    <source>
        <dbReference type="EMBL" id="WWC58539.1"/>
    </source>
</evidence>
<evidence type="ECO:0000313" key="5">
    <source>
        <dbReference type="Proteomes" id="UP000078595"/>
    </source>
</evidence>
<dbReference type="GeneID" id="28964785"/>
<dbReference type="KEGG" id="kdj:28964785"/>
<dbReference type="EMBL" id="KI894027">
    <property type="protein sequence ID" value="OBR89261.1"/>
    <property type="molecule type" value="Genomic_DNA"/>
</dbReference>
<dbReference type="Gene3D" id="3.90.79.10">
    <property type="entry name" value="Nucleoside Triphosphate Pyrophosphohydrolase"/>
    <property type="match status" value="1"/>
</dbReference>
<evidence type="ECO:0000259" key="2">
    <source>
        <dbReference type="Pfam" id="PF11788"/>
    </source>
</evidence>
<name>A0A1A6AGS1_9TREE</name>
<dbReference type="Proteomes" id="UP000078595">
    <property type="component" value="Chromosome 1"/>
</dbReference>
<dbReference type="PANTHER" id="PTHR13124:SF12">
    <property type="entry name" value="LARGE RIBOSOMAL SUBUNIT PROTEIN ML46"/>
    <property type="match status" value="1"/>
</dbReference>
<feature type="region of interest" description="Disordered" evidence="1">
    <location>
        <begin position="26"/>
        <end position="50"/>
    </location>
</feature>
<organism evidence="3">
    <name type="scientific">Kwoniella dejecticola CBS 10117</name>
    <dbReference type="NCBI Taxonomy" id="1296121"/>
    <lineage>
        <taxon>Eukaryota</taxon>
        <taxon>Fungi</taxon>
        <taxon>Dikarya</taxon>
        <taxon>Basidiomycota</taxon>
        <taxon>Agaricomycotina</taxon>
        <taxon>Tremellomycetes</taxon>
        <taxon>Tremellales</taxon>
        <taxon>Cryptococcaceae</taxon>
        <taxon>Kwoniella</taxon>
    </lineage>
</organism>
<feature type="domain" description="Large ribosomal subunit protein mL46 N-terminal" evidence="2">
    <location>
        <begin position="50"/>
        <end position="112"/>
    </location>
</feature>
<reference evidence="4" key="2">
    <citation type="submission" date="2013-07" db="EMBL/GenBank/DDBJ databases">
        <authorList>
            <consortium name="The Broad Institute Genome Sequencing Platform"/>
            <person name="Cuomo C."/>
            <person name="Litvintseva A."/>
            <person name="Chen Y."/>
            <person name="Heitman J."/>
            <person name="Sun S."/>
            <person name="Springer D."/>
            <person name="Dromer F."/>
            <person name="Young S.K."/>
            <person name="Zeng Q."/>
            <person name="Gargeya S."/>
            <person name="Fitzgerald M."/>
            <person name="Abouelleil A."/>
            <person name="Alvarado L."/>
            <person name="Berlin A.M."/>
            <person name="Chapman S.B."/>
            <person name="Dewar J."/>
            <person name="Goldberg J."/>
            <person name="Griggs A."/>
            <person name="Gujja S."/>
            <person name="Hansen M."/>
            <person name="Howarth C."/>
            <person name="Imamovic A."/>
            <person name="Larimer J."/>
            <person name="McCowan C."/>
            <person name="Murphy C."/>
            <person name="Pearson M."/>
            <person name="Priest M."/>
            <person name="Roberts A."/>
            <person name="Saif S."/>
            <person name="Shea T."/>
            <person name="Sykes S."/>
            <person name="Wortman J."/>
            <person name="Nusbaum C."/>
            <person name="Birren B."/>
        </authorList>
    </citation>
    <scope>NUCLEOTIDE SEQUENCE</scope>
    <source>
        <strain evidence="4">CBS 10117</strain>
    </source>
</reference>